<evidence type="ECO:0000313" key="2">
    <source>
        <dbReference type="Proteomes" id="UP001198983"/>
    </source>
</evidence>
<name>A0AAX2ZGM6_9FIRM</name>
<dbReference type="KEGG" id="tem:JW646_18310"/>
<dbReference type="Proteomes" id="UP001198983">
    <property type="component" value="Chromosome"/>
</dbReference>
<reference evidence="1 2" key="1">
    <citation type="journal article" date="2023" name="Int. J. Syst. Evol. Microbiol.">
        <title>Terrisporobacter hibernicus sp. nov., isolated from bovine faeces in Northern Ireland.</title>
        <authorList>
            <person name="Mitchell M."/>
            <person name="Nguyen S.V."/>
            <person name="Connor M."/>
            <person name="Fairley D.J."/>
            <person name="Donoghue O."/>
            <person name="Marshall H."/>
            <person name="Koolman L."/>
            <person name="McMullan G."/>
            <person name="Schaffer K.E."/>
            <person name="McGrath J.W."/>
            <person name="Fanning S."/>
        </authorList>
    </citation>
    <scope>NUCLEOTIDE SEQUENCE [LARGE SCALE GENOMIC DNA]</scope>
    <source>
        <strain evidence="1 2">MCA3</strain>
    </source>
</reference>
<gene>
    <name evidence="1" type="ORF">JW646_18310</name>
</gene>
<dbReference type="RefSeq" id="WP_228415924.1">
    <property type="nucleotide sequence ID" value="NZ_CP081135.1"/>
</dbReference>
<organism evidence="1 2">
    <name type="scientific">Terrisporobacter hibernicus</name>
    <dbReference type="NCBI Taxonomy" id="2813371"/>
    <lineage>
        <taxon>Bacteria</taxon>
        <taxon>Bacillati</taxon>
        <taxon>Bacillota</taxon>
        <taxon>Clostridia</taxon>
        <taxon>Peptostreptococcales</taxon>
        <taxon>Peptostreptococcaceae</taxon>
        <taxon>Terrisporobacter</taxon>
    </lineage>
</organism>
<dbReference type="AlphaFoldDB" id="A0AAX2ZGM6"/>
<keyword evidence="2" id="KW-1185">Reference proteome</keyword>
<protein>
    <submittedName>
        <fullName evidence="1">Uncharacterized protein</fullName>
    </submittedName>
</protein>
<dbReference type="EMBL" id="CP081135">
    <property type="protein sequence ID" value="UEL47550.1"/>
    <property type="molecule type" value="Genomic_DNA"/>
</dbReference>
<accession>A0AAX2ZGM6</accession>
<sequence>MKKILGGKEHSCINCGGTMIYIHISRIGVVSQCRECGNCVSGRVKEEVKIYSYEEKR</sequence>
<proteinExistence type="predicted"/>
<evidence type="ECO:0000313" key="1">
    <source>
        <dbReference type="EMBL" id="UEL47550.1"/>
    </source>
</evidence>